<dbReference type="Pfam" id="PF21712">
    <property type="entry name" value="RASSF8-10_RA"/>
    <property type="match status" value="1"/>
</dbReference>
<feature type="region of interest" description="Disordered" evidence="2">
    <location>
        <begin position="329"/>
        <end position="374"/>
    </location>
</feature>
<feature type="coiled-coil region" evidence="1">
    <location>
        <begin position="222"/>
        <end position="256"/>
    </location>
</feature>
<keyword evidence="1" id="KW-0175">Coiled coil</keyword>
<feature type="domain" description="Ras-associating" evidence="3">
    <location>
        <begin position="1"/>
        <end position="76"/>
    </location>
</feature>
<protein>
    <submittedName>
        <fullName evidence="4">AGAP011031PAlike</fullName>
    </submittedName>
</protein>
<dbReference type="Gene3D" id="3.10.20.90">
    <property type="entry name" value="Phosphatidylinositol 3-kinase Catalytic Subunit, Chain A, domain 1"/>
    <property type="match status" value="1"/>
</dbReference>
<dbReference type="AlphaFoldDB" id="A0A7T8GVN6"/>
<dbReference type="Proteomes" id="UP000595437">
    <property type="component" value="Chromosome 13"/>
</dbReference>
<feature type="coiled-coil region" evidence="1">
    <location>
        <begin position="159"/>
        <end position="186"/>
    </location>
</feature>
<evidence type="ECO:0000313" key="5">
    <source>
        <dbReference type="Proteomes" id="UP000595437"/>
    </source>
</evidence>
<dbReference type="PROSITE" id="PS50200">
    <property type="entry name" value="RA"/>
    <property type="match status" value="1"/>
</dbReference>
<feature type="compositionally biased region" description="Polar residues" evidence="2">
    <location>
        <begin position="353"/>
        <end position="374"/>
    </location>
</feature>
<feature type="compositionally biased region" description="Acidic residues" evidence="2">
    <location>
        <begin position="283"/>
        <end position="304"/>
    </location>
</feature>
<organism evidence="4 5">
    <name type="scientific">Caligus rogercresseyi</name>
    <name type="common">Sea louse</name>
    <dbReference type="NCBI Taxonomy" id="217165"/>
    <lineage>
        <taxon>Eukaryota</taxon>
        <taxon>Metazoa</taxon>
        <taxon>Ecdysozoa</taxon>
        <taxon>Arthropoda</taxon>
        <taxon>Crustacea</taxon>
        <taxon>Multicrustacea</taxon>
        <taxon>Hexanauplia</taxon>
        <taxon>Copepoda</taxon>
        <taxon>Siphonostomatoida</taxon>
        <taxon>Caligidae</taxon>
        <taxon>Caligus</taxon>
    </lineage>
</organism>
<keyword evidence="5" id="KW-1185">Reference proteome</keyword>
<dbReference type="EMBL" id="CP045902">
    <property type="protein sequence ID" value="QQP38683.1"/>
    <property type="molecule type" value="Genomic_DNA"/>
</dbReference>
<name>A0A7T8GVN6_CALRO</name>
<sequence>MSEIPFWVTITTTCADVISSLLDAENKSIPIEQLAIVEHWKGVQRPLSNDCKIHKLWTAWGDEKTRVKFVLKRIGRKRRRRKRYESKDDVVYPRSSEIEKLMRIIVSQGETIRTQLVKLHEREKQIDVIEETVHDARTKLAGKDYLLRALNEEGGPKELVELNERLGETEERIVELSSRLEEESGECREMITSSREDCLRLRILNDASSEEISQNQRSISGVRDLVNERTELASRLEEELDRADFEERELRAKLDRISNMDPLKVPTSDVRNISPQSSTSGYVEDDDDEGEEGFGEEEVEEEDDFSPRETSSSKKLSFSKFTKSILKAVGVSLPPPPGLKAKDEDILLDDNSDTGLSSLHSSTDEGTYTLDTLV</sequence>
<evidence type="ECO:0000259" key="3">
    <source>
        <dbReference type="PROSITE" id="PS50200"/>
    </source>
</evidence>
<gene>
    <name evidence="4" type="ORF">FKW44_019331</name>
</gene>
<dbReference type="OrthoDB" id="6372151at2759"/>
<evidence type="ECO:0000256" key="2">
    <source>
        <dbReference type="SAM" id="MobiDB-lite"/>
    </source>
</evidence>
<reference evidence="5" key="1">
    <citation type="submission" date="2021-01" db="EMBL/GenBank/DDBJ databases">
        <title>Caligus Genome Assembly.</title>
        <authorList>
            <person name="Gallardo-Escarate C."/>
        </authorList>
    </citation>
    <scope>NUCLEOTIDE SEQUENCE [LARGE SCALE GENOMIC DNA]</scope>
</reference>
<feature type="compositionally biased region" description="Polar residues" evidence="2">
    <location>
        <begin position="269"/>
        <end position="281"/>
    </location>
</feature>
<dbReference type="InterPro" id="IPR000159">
    <property type="entry name" value="RA_dom"/>
</dbReference>
<dbReference type="SUPFAM" id="SSF54236">
    <property type="entry name" value="Ubiquitin-like"/>
    <property type="match status" value="1"/>
</dbReference>
<dbReference type="PANTHER" id="PTHR15286:SF1">
    <property type="entry name" value="FI07216P"/>
    <property type="match status" value="1"/>
</dbReference>
<dbReference type="InterPro" id="IPR033593">
    <property type="entry name" value="N-RASSF"/>
</dbReference>
<evidence type="ECO:0000256" key="1">
    <source>
        <dbReference type="SAM" id="Coils"/>
    </source>
</evidence>
<proteinExistence type="predicted"/>
<evidence type="ECO:0000313" key="4">
    <source>
        <dbReference type="EMBL" id="QQP38683.1"/>
    </source>
</evidence>
<feature type="region of interest" description="Disordered" evidence="2">
    <location>
        <begin position="261"/>
        <end position="316"/>
    </location>
</feature>
<dbReference type="PANTHER" id="PTHR15286">
    <property type="entry name" value="RAS-ASSOCIATING DOMAIN CONTAINING PROTEIN"/>
    <property type="match status" value="1"/>
</dbReference>
<accession>A0A7T8GVN6</accession>
<dbReference type="InterPro" id="IPR029071">
    <property type="entry name" value="Ubiquitin-like_domsf"/>
</dbReference>
<dbReference type="InterPro" id="IPR048945">
    <property type="entry name" value="RASSF8/10_RA"/>
</dbReference>
<dbReference type="GO" id="GO:0007165">
    <property type="term" value="P:signal transduction"/>
    <property type="evidence" value="ECO:0007669"/>
    <property type="project" value="InterPro"/>
</dbReference>